<evidence type="ECO:0008006" key="4">
    <source>
        <dbReference type="Google" id="ProtNLM"/>
    </source>
</evidence>
<proteinExistence type="predicted"/>
<gene>
    <name evidence="2" type="ORF">sS8_1841</name>
</gene>
<accession>A0A250KQ55</accession>
<sequence>MIRKGVIGLALFALSFEAIGACTGQVKIKELYSRSGGWVHVVAENVSDIDLANCGHHNSTALVLNYTDSHGTLEGKKILYSAILAAFTAGKTLRLCSDACDSRFSSYSTLTDIDGMR</sequence>
<feature type="chain" id="PRO_5012535487" description="Lipoprotein" evidence="1">
    <location>
        <begin position="21"/>
        <end position="117"/>
    </location>
</feature>
<evidence type="ECO:0000313" key="2">
    <source>
        <dbReference type="EMBL" id="BBA33795.1"/>
    </source>
</evidence>
<keyword evidence="3" id="KW-1185">Reference proteome</keyword>
<dbReference type="AlphaFoldDB" id="A0A250KQ55"/>
<name>A0A250KQ55_9GAMM</name>
<protein>
    <recommendedName>
        <fullName evidence="4">Lipoprotein</fullName>
    </recommendedName>
</protein>
<evidence type="ECO:0000256" key="1">
    <source>
        <dbReference type="SAM" id="SignalP"/>
    </source>
</evidence>
<dbReference type="RefSeq" id="WP_145986457.1">
    <property type="nucleotide sequence ID" value="NZ_AP017928.1"/>
</dbReference>
<reference evidence="2 3" key="1">
    <citation type="submission" date="2016-12" db="EMBL/GenBank/DDBJ databases">
        <title>Genome sequencing of Methylocaldum marinum.</title>
        <authorList>
            <person name="Takeuchi M."/>
            <person name="Kamagata Y."/>
            <person name="Hiraoka S."/>
            <person name="Oshima K."/>
            <person name="Hattori M."/>
            <person name="Iwasaki W."/>
        </authorList>
    </citation>
    <scope>NUCLEOTIDE SEQUENCE [LARGE SCALE GENOMIC DNA]</scope>
    <source>
        <strain evidence="2 3">S8</strain>
    </source>
</reference>
<feature type="signal peptide" evidence="1">
    <location>
        <begin position="1"/>
        <end position="20"/>
    </location>
</feature>
<dbReference type="OrthoDB" id="9882292at2"/>
<dbReference type="Proteomes" id="UP000266313">
    <property type="component" value="Chromosome"/>
</dbReference>
<dbReference type="EMBL" id="AP017928">
    <property type="protein sequence ID" value="BBA33795.1"/>
    <property type="molecule type" value="Genomic_DNA"/>
</dbReference>
<evidence type="ECO:0000313" key="3">
    <source>
        <dbReference type="Proteomes" id="UP000266313"/>
    </source>
</evidence>
<keyword evidence="1" id="KW-0732">Signal</keyword>
<dbReference type="KEGG" id="mmai:sS8_1841"/>
<organism evidence="2 3">
    <name type="scientific">Methylocaldum marinum</name>
    <dbReference type="NCBI Taxonomy" id="1432792"/>
    <lineage>
        <taxon>Bacteria</taxon>
        <taxon>Pseudomonadati</taxon>
        <taxon>Pseudomonadota</taxon>
        <taxon>Gammaproteobacteria</taxon>
        <taxon>Methylococcales</taxon>
        <taxon>Methylococcaceae</taxon>
        <taxon>Methylocaldum</taxon>
    </lineage>
</organism>